<dbReference type="GO" id="GO:0003924">
    <property type="term" value="F:GTPase activity"/>
    <property type="evidence" value="ECO:0007669"/>
    <property type="project" value="TreeGrafter"/>
</dbReference>
<accession>A0A2U1N1C2</accession>
<dbReference type="Pfam" id="PF01031">
    <property type="entry name" value="Dynamin_M"/>
    <property type="match status" value="1"/>
</dbReference>
<gene>
    <name evidence="3" type="ORF">CTI12_AA319690</name>
</gene>
<reference evidence="3 4" key="1">
    <citation type="journal article" date="2018" name="Mol. Plant">
        <title>The genome of Artemisia annua provides insight into the evolution of Asteraceae family and artemisinin biosynthesis.</title>
        <authorList>
            <person name="Shen Q."/>
            <person name="Zhang L."/>
            <person name="Liao Z."/>
            <person name="Wang S."/>
            <person name="Yan T."/>
            <person name="Shi P."/>
            <person name="Liu M."/>
            <person name="Fu X."/>
            <person name="Pan Q."/>
            <person name="Wang Y."/>
            <person name="Lv Z."/>
            <person name="Lu X."/>
            <person name="Zhang F."/>
            <person name="Jiang W."/>
            <person name="Ma Y."/>
            <person name="Chen M."/>
            <person name="Hao X."/>
            <person name="Li L."/>
            <person name="Tang Y."/>
            <person name="Lv G."/>
            <person name="Zhou Y."/>
            <person name="Sun X."/>
            <person name="Brodelius P.E."/>
            <person name="Rose J.K.C."/>
            <person name="Tang K."/>
        </authorList>
    </citation>
    <scope>NUCLEOTIDE SEQUENCE [LARGE SCALE GENOMIC DNA]</scope>
    <source>
        <strain evidence="4">cv. Huhao1</strain>
        <tissue evidence="3">Leaf</tissue>
    </source>
</reference>
<feature type="compositionally biased region" description="Basic and acidic residues" evidence="1">
    <location>
        <begin position="117"/>
        <end position="128"/>
    </location>
</feature>
<evidence type="ECO:0000313" key="3">
    <source>
        <dbReference type="EMBL" id="PWA67266.1"/>
    </source>
</evidence>
<evidence type="ECO:0000313" key="4">
    <source>
        <dbReference type="Proteomes" id="UP000245207"/>
    </source>
</evidence>
<protein>
    <submittedName>
        <fullName evidence="3">Dynamin-related protein 3A</fullName>
    </submittedName>
</protein>
<dbReference type="GO" id="GO:0008017">
    <property type="term" value="F:microtubule binding"/>
    <property type="evidence" value="ECO:0007669"/>
    <property type="project" value="TreeGrafter"/>
</dbReference>
<comment type="caution">
    <text evidence="3">The sequence shown here is derived from an EMBL/GenBank/DDBJ whole genome shotgun (WGS) entry which is preliminary data.</text>
</comment>
<dbReference type="Proteomes" id="UP000245207">
    <property type="component" value="Unassembled WGS sequence"/>
</dbReference>
<organism evidence="3 4">
    <name type="scientific">Artemisia annua</name>
    <name type="common">Sweet wormwood</name>
    <dbReference type="NCBI Taxonomy" id="35608"/>
    <lineage>
        <taxon>Eukaryota</taxon>
        <taxon>Viridiplantae</taxon>
        <taxon>Streptophyta</taxon>
        <taxon>Embryophyta</taxon>
        <taxon>Tracheophyta</taxon>
        <taxon>Spermatophyta</taxon>
        <taxon>Magnoliopsida</taxon>
        <taxon>eudicotyledons</taxon>
        <taxon>Gunneridae</taxon>
        <taxon>Pentapetalae</taxon>
        <taxon>asterids</taxon>
        <taxon>campanulids</taxon>
        <taxon>Asterales</taxon>
        <taxon>Asteraceae</taxon>
        <taxon>Asteroideae</taxon>
        <taxon>Anthemideae</taxon>
        <taxon>Artemisiinae</taxon>
        <taxon>Artemisia</taxon>
    </lineage>
</organism>
<feature type="region of interest" description="Disordered" evidence="1">
    <location>
        <begin position="112"/>
        <end position="145"/>
    </location>
</feature>
<feature type="compositionally biased region" description="Polar residues" evidence="1">
    <location>
        <begin position="135"/>
        <end position="145"/>
    </location>
</feature>
<dbReference type="STRING" id="35608.A0A2U1N1C2"/>
<dbReference type="PANTHER" id="PTHR11566:SF21">
    <property type="entry name" value="DYNAMIN RELATED PROTEIN 1, ISOFORM A"/>
    <property type="match status" value="1"/>
</dbReference>
<dbReference type="AlphaFoldDB" id="A0A2U1N1C2"/>
<dbReference type="OrthoDB" id="5061070at2759"/>
<dbReference type="InterPro" id="IPR022812">
    <property type="entry name" value="Dynamin"/>
</dbReference>
<dbReference type="PANTHER" id="PTHR11566">
    <property type="entry name" value="DYNAMIN"/>
    <property type="match status" value="1"/>
</dbReference>
<name>A0A2U1N1C2_ARTAN</name>
<evidence type="ECO:0000259" key="2">
    <source>
        <dbReference type="Pfam" id="PF01031"/>
    </source>
</evidence>
<dbReference type="Gene3D" id="1.20.120.1240">
    <property type="entry name" value="Dynamin, middle domain"/>
    <property type="match status" value="1"/>
</dbReference>
<feature type="domain" description="Dynamin stalk" evidence="2">
    <location>
        <begin position="6"/>
        <end position="100"/>
    </location>
</feature>
<keyword evidence="4" id="KW-1185">Reference proteome</keyword>
<dbReference type="GO" id="GO:0016020">
    <property type="term" value="C:membrane"/>
    <property type="evidence" value="ECO:0007669"/>
    <property type="project" value="TreeGrafter"/>
</dbReference>
<sequence length="145" mass="16615">MQLQVPFEVLIRRQIARLLYPNVQSARFNYVELIKMSHRCMANERQRFPVLKKRMDDVIGNFLRDGLQPSETMIGHIVEMEMDYINTSHPNFIGGSKAVEMAIQQVKSSKISTTIQKQKDAAELEKAPQSKRGSKSSSFLCRQGN</sequence>
<evidence type="ECO:0000256" key="1">
    <source>
        <dbReference type="SAM" id="MobiDB-lite"/>
    </source>
</evidence>
<dbReference type="GO" id="GO:0005874">
    <property type="term" value="C:microtubule"/>
    <property type="evidence" value="ECO:0007669"/>
    <property type="project" value="TreeGrafter"/>
</dbReference>
<dbReference type="GO" id="GO:0005737">
    <property type="term" value="C:cytoplasm"/>
    <property type="evidence" value="ECO:0007669"/>
    <property type="project" value="TreeGrafter"/>
</dbReference>
<dbReference type="InterPro" id="IPR000375">
    <property type="entry name" value="Dynamin_stalk"/>
</dbReference>
<dbReference type="EMBL" id="PKPP01003866">
    <property type="protein sequence ID" value="PWA67266.1"/>
    <property type="molecule type" value="Genomic_DNA"/>
</dbReference>
<proteinExistence type="predicted"/>